<dbReference type="AlphaFoldDB" id="A0AAN7TJ56"/>
<feature type="compositionally biased region" description="Polar residues" evidence="1">
    <location>
        <begin position="30"/>
        <end position="51"/>
    </location>
</feature>
<evidence type="ECO:0000313" key="3">
    <source>
        <dbReference type="Proteomes" id="UP001310890"/>
    </source>
</evidence>
<reference evidence="2" key="1">
    <citation type="submission" date="2023-08" db="EMBL/GenBank/DDBJ databases">
        <title>Black Yeasts Isolated from many extreme environments.</title>
        <authorList>
            <person name="Coleine C."/>
            <person name="Stajich J.E."/>
            <person name="Selbmann L."/>
        </authorList>
    </citation>
    <scope>NUCLEOTIDE SEQUENCE</scope>
    <source>
        <strain evidence="2">CCFEE 5401</strain>
    </source>
</reference>
<dbReference type="EMBL" id="JAVRRL010000293">
    <property type="protein sequence ID" value="KAK5103287.1"/>
    <property type="molecule type" value="Genomic_DNA"/>
</dbReference>
<accession>A0AAN7TJ56</accession>
<protein>
    <submittedName>
        <fullName evidence="2">Uncharacterized protein</fullName>
    </submittedName>
</protein>
<feature type="region of interest" description="Disordered" evidence="1">
    <location>
        <begin position="30"/>
        <end position="53"/>
    </location>
</feature>
<name>A0AAN7TJ56_9PEZI</name>
<dbReference type="Proteomes" id="UP001310890">
    <property type="component" value="Unassembled WGS sequence"/>
</dbReference>
<sequence>MDPSSVPHEWDLQGFEQWIDNNQFSPLWPSKTFSATTPPLAQEQSNHNEFSSSDRDLGLTLAASGDPEWLNSTEWPATADTTAQGSSRYDVPLEVACLQQTVRQLSETIKELKLCLSTIQRDYNAMKKWSVEVSATINDIQLKREGLSPLQKHFGLVLGPKYRDRVN</sequence>
<evidence type="ECO:0000256" key="1">
    <source>
        <dbReference type="SAM" id="MobiDB-lite"/>
    </source>
</evidence>
<proteinExistence type="predicted"/>
<organism evidence="2 3">
    <name type="scientific">Meristemomyces frigidus</name>
    <dbReference type="NCBI Taxonomy" id="1508187"/>
    <lineage>
        <taxon>Eukaryota</taxon>
        <taxon>Fungi</taxon>
        <taxon>Dikarya</taxon>
        <taxon>Ascomycota</taxon>
        <taxon>Pezizomycotina</taxon>
        <taxon>Dothideomycetes</taxon>
        <taxon>Dothideomycetidae</taxon>
        <taxon>Mycosphaerellales</taxon>
        <taxon>Teratosphaeriaceae</taxon>
        <taxon>Meristemomyces</taxon>
    </lineage>
</organism>
<gene>
    <name evidence="2" type="ORF">LTR62_003972</name>
</gene>
<evidence type="ECO:0000313" key="2">
    <source>
        <dbReference type="EMBL" id="KAK5103287.1"/>
    </source>
</evidence>
<comment type="caution">
    <text evidence="2">The sequence shown here is derived from an EMBL/GenBank/DDBJ whole genome shotgun (WGS) entry which is preliminary data.</text>
</comment>